<gene>
    <name evidence="1" type="ORF">SAMN04487993_101645</name>
</gene>
<keyword evidence="2" id="KW-1185">Reference proteome</keyword>
<proteinExistence type="predicted"/>
<name>A0A1G8QKR5_9RHOB</name>
<dbReference type="Gene3D" id="3.40.50.300">
    <property type="entry name" value="P-loop containing nucleotide triphosphate hydrolases"/>
    <property type="match status" value="1"/>
</dbReference>
<dbReference type="InterPro" id="IPR027417">
    <property type="entry name" value="P-loop_NTPase"/>
</dbReference>
<organism evidence="1 2">
    <name type="scientific">Salipiger marinus</name>
    <dbReference type="NCBI Taxonomy" id="555512"/>
    <lineage>
        <taxon>Bacteria</taxon>
        <taxon>Pseudomonadati</taxon>
        <taxon>Pseudomonadota</taxon>
        <taxon>Alphaproteobacteria</taxon>
        <taxon>Rhodobacterales</taxon>
        <taxon>Roseobacteraceae</taxon>
        <taxon>Salipiger</taxon>
    </lineage>
</organism>
<dbReference type="EMBL" id="FNEJ01000016">
    <property type="protein sequence ID" value="SDJ05268.1"/>
    <property type="molecule type" value="Genomic_DNA"/>
</dbReference>
<evidence type="ECO:0000313" key="1">
    <source>
        <dbReference type="EMBL" id="SDJ05268.1"/>
    </source>
</evidence>
<sequence>MALRDKNTERAVAILENHYTYRLWTKRPSRAALLACDTPSEFFAKLVFPDGLKPGEVPVWIDHTPINLDNFSLLRDAFPKARFISLVRDGRAVFSSVRKLEWGPTTPIQAASWWAARTAPGLAASLTYPELCMTVHYEDLVCGNPDNWTKLLRFVSEDDTRMVTIEDLAKQSGFDVPEFTKHQHALVGAAPSVTRAEAWRHDLSPREIELFEVNAGALLDTLGYDREYQFPRYASRGEMIRMGEWPVRITAQVLTRIRLARRWRKVKDPAKDASK</sequence>
<dbReference type="SUPFAM" id="SSF52540">
    <property type="entry name" value="P-loop containing nucleoside triphosphate hydrolases"/>
    <property type="match status" value="1"/>
</dbReference>
<keyword evidence="1" id="KW-0808">Transferase</keyword>
<dbReference type="Proteomes" id="UP000199093">
    <property type="component" value="Unassembled WGS sequence"/>
</dbReference>
<dbReference type="Pfam" id="PF13469">
    <property type="entry name" value="Sulfotransfer_3"/>
    <property type="match status" value="1"/>
</dbReference>
<dbReference type="STRING" id="555512.SAMN04487993_101645"/>
<evidence type="ECO:0000313" key="2">
    <source>
        <dbReference type="Proteomes" id="UP000199093"/>
    </source>
</evidence>
<protein>
    <submittedName>
        <fullName evidence="1">Sulfotransferase family protein</fullName>
    </submittedName>
</protein>
<reference evidence="1 2" key="1">
    <citation type="submission" date="2016-10" db="EMBL/GenBank/DDBJ databases">
        <authorList>
            <person name="de Groot N.N."/>
        </authorList>
    </citation>
    <scope>NUCLEOTIDE SEQUENCE [LARGE SCALE GENOMIC DNA]</scope>
    <source>
        <strain evidence="1 2">DSM 26424</strain>
    </source>
</reference>
<dbReference type="AlphaFoldDB" id="A0A1G8QKR5"/>
<dbReference type="GO" id="GO:0016740">
    <property type="term" value="F:transferase activity"/>
    <property type="evidence" value="ECO:0007669"/>
    <property type="project" value="UniProtKB-KW"/>
</dbReference>
<accession>A0A1G8QKR5</accession>